<protein>
    <submittedName>
        <fullName evidence="3">Predicted protein</fullName>
    </submittedName>
</protein>
<feature type="compositionally biased region" description="Gly residues" evidence="1">
    <location>
        <begin position="163"/>
        <end position="174"/>
    </location>
</feature>
<dbReference type="Pfam" id="PF06741">
    <property type="entry name" value="LsmAD"/>
    <property type="match status" value="1"/>
</dbReference>
<evidence type="ECO:0000256" key="1">
    <source>
        <dbReference type="SAM" id="MobiDB-lite"/>
    </source>
</evidence>
<dbReference type="OrthoDB" id="2275718at2759"/>
<dbReference type="InterPro" id="IPR009604">
    <property type="entry name" value="LsmAD_domain"/>
</dbReference>
<name>C1N5K5_MICPC</name>
<dbReference type="PANTHER" id="PTHR12854:SF7">
    <property type="entry name" value="ATAXIN-2 HOMOLOG"/>
    <property type="match status" value="1"/>
</dbReference>
<feature type="region of interest" description="Disordered" evidence="1">
    <location>
        <begin position="137"/>
        <end position="174"/>
    </location>
</feature>
<gene>
    <name evidence="3" type="ORF">MICPUCDRAFT_63694</name>
</gene>
<dbReference type="AlphaFoldDB" id="C1N5K5"/>
<dbReference type="STRING" id="564608.C1N5K5"/>
<dbReference type="Proteomes" id="UP000001876">
    <property type="component" value="Unassembled WGS sequence"/>
</dbReference>
<evidence type="ECO:0000313" key="3">
    <source>
        <dbReference type="EMBL" id="EEH52310.1"/>
    </source>
</evidence>
<dbReference type="OMA" id="MAIAMDE"/>
<keyword evidence="4" id="KW-1185">Reference proteome</keyword>
<dbReference type="PANTHER" id="PTHR12854">
    <property type="entry name" value="ATAXIN 2-RELATED"/>
    <property type="match status" value="1"/>
</dbReference>
<dbReference type="GO" id="GO:0003729">
    <property type="term" value="F:mRNA binding"/>
    <property type="evidence" value="ECO:0007669"/>
    <property type="project" value="TreeGrafter"/>
</dbReference>
<dbReference type="RefSeq" id="XP_003063174.1">
    <property type="nucleotide sequence ID" value="XM_003063128.1"/>
</dbReference>
<dbReference type="GeneID" id="9688614"/>
<proteinExistence type="predicted"/>
<organism evidence="4">
    <name type="scientific">Micromonas pusilla (strain CCMP1545)</name>
    <name type="common">Picoplanktonic green alga</name>
    <dbReference type="NCBI Taxonomy" id="564608"/>
    <lineage>
        <taxon>Eukaryota</taxon>
        <taxon>Viridiplantae</taxon>
        <taxon>Chlorophyta</taxon>
        <taxon>Mamiellophyceae</taxon>
        <taxon>Mamiellales</taxon>
        <taxon>Mamiellaceae</taxon>
        <taxon>Micromonas</taxon>
    </lineage>
</organism>
<dbReference type="GO" id="GO:0010494">
    <property type="term" value="C:cytoplasmic stress granule"/>
    <property type="evidence" value="ECO:0007669"/>
    <property type="project" value="TreeGrafter"/>
</dbReference>
<evidence type="ECO:0000313" key="4">
    <source>
        <dbReference type="Proteomes" id="UP000001876"/>
    </source>
</evidence>
<accession>C1N5K5</accession>
<dbReference type="KEGG" id="mpp:MICPUCDRAFT_63694"/>
<sequence length="480" mass="47721">MAASTLTPARERLAFVSQVLVGYQVEVALTNGAVYEGVFHAGSPSDDKWEKNDFKIVLKMAELKMHPKGADGSAPKRATRSIPSPSTTFVVADVVSVKAADVGMSDLAVGPSRAMGDGFTDGGISKGERLERELVAWTPGEDDPSDPSGGLLEDPAKRASNHRGGGGGGGGGANGGGAWDQFAANKNMFGVDTTFDESMYTTSIDRSKAGISEREAARIAHEIQTSASSNVHVQEERGQRTTTDYDEEDRYGAVIGTGAAHGGAHDAKTTRDGAPMPSRNAWAAGAVPASVKPPPPAAAAAAGAIPKPAATVAAAGVSSSTLAAPAEAAKMSTLSANAKPFTLKASAPAFVPAAKKPVATAAPTAFGAPVAPGGYPGYPMGGVGMNPAAMYAMGANMGMYGGVGRGPGMIDPRAAAAAAAAAAAQAAATAGFMRQMPPFGMPPGGRPPAPMAPMGGPAAVAAAAGAMPPADAPASNGDGA</sequence>
<dbReference type="InterPro" id="IPR045117">
    <property type="entry name" value="ATXN2-like"/>
</dbReference>
<dbReference type="GO" id="GO:0034063">
    <property type="term" value="P:stress granule assembly"/>
    <property type="evidence" value="ECO:0007669"/>
    <property type="project" value="TreeGrafter"/>
</dbReference>
<dbReference type="InterPro" id="IPR025852">
    <property type="entry name" value="SM_dom_ATX"/>
</dbReference>
<dbReference type="eggNOG" id="KOG2375">
    <property type="taxonomic scope" value="Eukaryota"/>
</dbReference>
<reference evidence="3 4" key="1">
    <citation type="journal article" date="2009" name="Science">
        <title>Green evolution and dynamic adaptations revealed by genomes of the marine picoeukaryotes Micromonas.</title>
        <authorList>
            <person name="Worden A.Z."/>
            <person name="Lee J.H."/>
            <person name="Mock T."/>
            <person name="Rouze P."/>
            <person name="Simmons M.P."/>
            <person name="Aerts A.L."/>
            <person name="Allen A.E."/>
            <person name="Cuvelier M.L."/>
            <person name="Derelle E."/>
            <person name="Everett M.V."/>
            <person name="Foulon E."/>
            <person name="Grimwood J."/>
            <person name="Gundlach H."/>
            <person name="Henrissat B."/>
            <person name="Napoli C."/>
            <person name="McDonald S.M."/>
            <person name="Parker M.S."/>
            <person name="Rombauts S."/>
            <person name="Salamov A."/>
            <person name="Von Dassow P."/>
            <person name="Badger J.H."/>
            <person name="Coutinho P.M."/>
            <person name="Demir E."/>
            <person name="Dubchak I."/>
            <person name="Gentemann C."/>
            <person name="Eikrem W."/>
            <person name="Gready J.E."/>
            <person name="John U."/>
            <person name="Lanier W."/>
            <person name="Lindquist E.A."/>
            <person name="Lucas S."/>
            <person name="Mayer K.F."/>
            <person name="Moreau H."/>
            <person name="Not F."/>
            <person name="Otillar R."/>
            <person name="Panaud O."/>
            <person name="Pangilinan J."/>
            <person name="Paulsen I."/>
            <person name="Piegu B."/>
            <person name="Poliakov A."/>
            <person name="Robbens S."/>
            <person name="Schmutz J."/>
            <person name="Toulza E."/>
            <person name="Wyss T."/>
            <person name="Zelensky A."/>
            <person name="Zhou K."/>
            <person name="Armbrust E.V."/>
            <person name="Bhattacharya D."/>
            <person name="Goodenough U.W."/>
            <person name="Van de Peer Y."/>
            <person name="Grigoriev I.V."/>
        </authorList>
    </citation>
    <scope>NUCLEOTIDE SEQUENCE [LARGE SCALE GENOMIC DNA]</scope>
    <source>
        <strain evidence="3 4">CCMP1545</strain>
    </source>
</reference>
<dbReference type="SMART" id="SM01272">
    <property type="entry name" value="LsmAD"/>
    <property type="match status" value="1"/>
</dbReference>
<evidence type="ECO:0000259" key="2">
    <source>
        <dbReference type="SMART" id="SM01272"/>
    </source>
</evidence>
<dbReference type="EMBL" id="GG663748">
    <property type="protein sequence ID" value="EEH52310.1"/>
    <property type="molecule type" value="Genomic_DNA"/>
</dbReference>
<dbReference type="Pfam" id="PF14438">
    <property type="entry name" value="SM-ATX"/>
    <property type="match status" value="1"/>
</dbReference>
<feature type="domain" description="LsmAD" evidence="2">
    <location>
        <begin position="189"/>
        <end position="257"/>
    </location>
</feature>